<evidence type="ECO:0000259" key="7">
    <source>
        <dbReference type="PROSITE" id="PS50929"/>
    </source>
</evidence>
<evidence type="ECO:0000256" key="1">
    <source>
        <dbReference type="ARBA" id="ARBA00004141"/>
    </source>
</evidence>
<comment type="caution">
    <text evidence="8">The sequence shown here is derived from an EMBL/GenBank/DDBJ whole genome shotgun (WGS) entry which is preliminary data.</text>
</comment>
<dbReference type="EMBL" id="JAPFFJ010000019">
    <property type="protein sequence ID" value="KAJ6400884.1"/>
    <property type="molecule type" value="Genomic_DNA"/>
</dbReference>
<sequence length="211" mass="23283">MAQENGRNGGGMDEATTSKRQEGEEKSSGPNKDLEKQERSNEDEKTKTVPFHKLFSFADSTDVVLMIIGSIGAVGNGVCYPLMSILLGDVINTFGQNQNNKNVVHLVSEVSLKFVYLAVSSAVGSFLQVACWMVTGERQTARIRGTYLKTILRQDVAFFDKETNTGEVVGRMSGDTVLLQDAMGEKVLICAYTLTRRKNQWILYMLSCFCG</sequence>
<feature type="compositionally biased region" description="Basic and acidic residues" evidence="5">
    <location>
        <begin position="16"/>
        <end position="45"/>
    </location>
</feature>
<feature type="region of interest" description="Disordered" evidence="5">
    <location>
        <begin position="1"/>
        <end position="45"/>
    </location>
</feature>
<evidence type="ECO:0000256" key="5">
    <source>
        <dbReference type="SAM" id="MobiDB-lite"/>
    </source>
</evidence>
<gene>
    <name evidence="8" type="ORF">OIU84_016331</name>
</gene>
<dbReference type="PROSITE" id="PS50929">
    <property type="entry name" value="ABC_TM1F"/>
    <property type="match status" value="1"/>
</dbReference>
<evidence type="ECO:0000256" key="4">
    <source>
        <dbReference type="ARBA" id="ARBA00023136"/>
    </source>
</evidence>
<dbReference type="AlphaFoldDB" id="A0AAD6NPL9"/>
<reference evidence="8 9" key="1">
    <citation type="journal article" date="2023" name="Int. J. Mol. Sci.">
        <title>De Novo Assembly and Annotation of 11 Diverse Shrub Willow (Salix) Genomes Reveals Novel Gene Organization in Sex-Linked Regions.</title>
        <authorList>
            <person name="Hyden B."/>
            <person name="Feng K."/>
            <person name="Yates T.B."/>
            <person name="Jawdy S."/>
            <person name="Cereghino C."/>
            <person name="Smart L.B."/>
            <person name="Muchero W."/>
        </authorList>
    </citation>
    <scope>NUCLEOTIDE SEQUENCE [LARGE SCALE GENOMIC DNA]</scope>
    <source>
        <tissue evidence="8">Shoot tip</tissue>
    </source>
</reference>
<dbReference type="GO" id="GO:0005524">
    <property type="term" value="F:ATP binding"/>
    <property type="evidence" value="ECO:0007669"/>
    <property type="project" value="InterPro"/>
</dbReference>
<organism evidence="8 9">
    <name type="scientific">Salix udensis</name>
    <dbReference type="NCBI Taxonomy" id="889485"/>
    <lineage>
        <taxon>Eukaryota</taxon>
        <taxon>Viridiplantae</taxon>
        <taxon>Streptophyta</taxon>
        <taxon>Embryophyta</taxon>
        <taxon>Tracheophyta</taxon>
        <taxon>Spermatophyta</taxon>
        <taxon>Magnoliopsida</taxon>
        <taxon>eudicotyledons</taxon>
        <taxon>Gunneridae</taxon>
        <taxon>Pentapetalae</taxon>
        <taxon>rosids</taxon>
        <taxon>fabids</taxon>
        <taxon>Malpighiales</taxon>
        <taxon>Salicaceae</taxon>
        <taxon>Saliceae</taxon>
        <taxon>Salix</taxon>
    </lineage>
</organism>
<dbReference type="Proteomes" id="UP001162972">
    <property type="component" value="Chromosome 14"/>
</dbReference>
<dbReference type="PANTHER" id="PTHR24222">
    <property type="entry name" value="ABC TRANSPORTER B FAMILY"/>
    <property type="match status" value="1"/>
</dbReference>
<dbReference type="GO" id="GO:0005886">
    <property type="term" value="C:plasma membrane"/>
    <property type="evidence" value="ECO:0007669"/>
    <property type="project" value="TreeGrafter"/>
</dbReference>
<evidence type="ECO:0000256" key="6">
    <source>
        <dbReference type="SAM" id="Phobius"/>
    </source>
</evidence>
<keyword evidence="2 6" id="KW-0812">Transmembrane</keyword>
<dbReference type="GO" id="GO:0140359">
    <property type="term" value="F:ABC-type transporter activity"/>
    <property type="evidence" value="ECO:0007669"/>
    <property type="project" value="InterPro"/>
</dbReference>
<evidence type="ECO:0000256" key="2">
    <source>
        <dbReference type="ARBA" id="ARBA00022692"/>
    </source>
</evidence>
<keyword evidence="4 6" id="KW-0472">Membrane</keyword>
<feature type="domain" description="ABC transmembrane type-1" evidence="7">
    <location>
        <begin position="67"/>
        <end position="188"/>
    </location>
</feature>
<accession>A0AAD6NPL9</accession>
<proteinExistence type="predicted"/>
<keyword evidence="9" id="KW-1185">Reference proteome</keyword>
<dbReference type="PANTHER" id="PTHR24222:SF63">
    <property type="entry name" value="ATP BINDING CASSETTE SUBFAMILY B"/>
    <property type="match status" value="1"/>
</dbReference>
<name>A0AAD6NPL9_9ROSI</name>
<protein>
    <recommendedName>
        <fullName evidence="7">ABC transmembrane type-1 domain-containing protein</fullName>
    </recommendedName>
</protein>
<dbReference type="Gene3D" id="1.20.1560.10">
    <property type="entry name" value="ABC transporter type 1, transmembrane domain"/>
    <property type="match status" value="1"/>
</dbReference>
<dbReference type="Pfam" id="PF00664">
    <property type="entry name" value="ABC_membrane"/>
    <property type="match status" value="1"/>
</dbReference>
<comment type="subcellular location">
    <subcellularLocation>
        <location evidence="1">Membrane</location>
        <topology evidence="1">Multi-pass membrane protein</topology>
    </subcellularLocation>
</comment>
<evidence type="ECO:0000256" key="3">
    <source>
        <dbReference type="ARBA" id="ARBA00022989"/>
    </source>
</evidence>
<evidence type="ECO:0000313" key="9">
    <source>
        <dbReference type="Proteomes" id="UP001162972"/>
    </source>
</evidence>
<evidence type="ECO:0000313" key="8">
    <source>
        <dbReference type="EMBL" id="KAJ6400884.1"/>
    </source>
</evidence>
<feature type="transmembrane region" description="Helical" evidence="6">
    <location>
        <begin position="63"/>
        <end position="83"/>
    </location>
</feature>
<dbReference type="SUPFAM" id="SSF90123">
    <property type="entry name" value="ABC transporter transmembrane region"/>
    <property type="match status" value="1"/>
</dbReference>
<dbReference type="InterPro" id="IPR036640">
    <property type="entry name" value="ABC1_TM_sf"/>
</dbReference>
<feature type="transmembrane region" description="Helical" evidence="6">
    <location>
        <begin position="114"/>
        <end position="134"/>
    </location>
</feature>
<dbReference type="InterPro" id="IPR039421">
    <property type="entry name" value="Type_1_exporter"/>
</dbReference>
<dbReference type="InterPro" id="IPR011527">
    <property type="entry name" value="ABC1_TM_dom"/>
</dbReference>
<keyword evidence="3 6" id="KW-1133">Transmembrane helix</keyword>